<keyword evidence="1" id="KW-0614">Plasmid</keyword>
<accession>A0AB33B6G4</accession>
<dbReference type="EMBL" id="CP009336">
    <property type="protein sequence ID" value="AJG79580.1"/>
    <property type="molecule type" value="Genomic_DNA"/>
</dbReference>
<organism evidence="1 2">
    <name type="scientific">Bacillus thuringiensis</name>
    <dbReference type="NCBI Taxonomy" id="1428"/>
    <lineage>
        <taxon>Bacteria</taxon>
        <taxon>Bacillati</taxon>
        <taxon>Bacillota</taxon>
        <taxon>Bacilli</taxon>
        <taxon>Bacillales</taxon>
        <taxon>Bacillaceae</taxon>
        <taxon>Bacillus</taxon>
        <taxon>Bacillus cereus group</taxon>
    </lineage>
</organism>
<name>A0AB33B6G4_BACTU</name>
<sequence length="139" mass="15786">MENIRDLLFQQNTLDLLFKKWGVSKNSIMIPWNNGFALTNQAGKITNYLNIDSNGQLLFQNNDFSTIGSVSSVSDMQYQIYDQHHLIGHLFNSPNTYSNLDSFFDLTQNDAATTLSHVLDIDVDSVDSLLNVNDIIDFF</sequence>
<geneLocation type="plasmid" evidence="1 2">
    <name>1</name>
</geneLocation>
<dbReference type="KEGG" id="btw:BF38_5445"/>
<reference evidence="1 2" key="1">
    <citation type="journal article" date="2015" name="Genome Announc.">
        <title>Complete genome sequences for 35 biothreat assay-relevant bacillus species.</title>
        <authorList>
            <person name="Johnson S.L."/>
            <person name="Daligault H.E."/>
            <person name="Davenport K.W."/>
            <person name="Jaissle J."/>
            <person name="Frey K.G."/>
            <person name="Ladner J.T."/>
            <person name="Broomall S.M."/>
            <person name="Bishop-Lilly K.A."/>
            <person name="Bruce D.C."/>
            <person name="Gibbons H.S."/>
            <person name="Coyne S.R."/>
            <person name="Lo C.C."/>
            <person name="Meincke L."/>
            <person name="Munk A.C."/>
            <person name="Koroleva G.I."/>
            <person name="Rosenzweig C.N."/>
            <person name="Palacios G.F."/>
            <person name="Redden C.L."/>
            <person name="Minogue T.D."/>
            <person name="Chain P.S."/>
        </authorList>
    </citation>
    <scope>NUCLEOTIDE SEQUENCE [LARGE SCALE GENOMIC DNA]</scope>
    <source>
        <strain evidence="1 2">HD1011</strain>
    </source>
</reference>
<dbReference type="AlphaFoldDB" id="A0AB33B6G4"/>
<proteinExistence type="predicted"/>
<evidence type="ECO:0000313" key="2">
    <source>
        <dbReference type="Proteomes" id="UP000031876"/>
    </source>
</evidence>
<evidence type="ECO:0000313" key="1">
    <source>
        <dbReference type="EMBL" id="AJG79580.1"/>
    </source>
</evidence>
<protein>
    <submittedName>
        <fullName evidence="1">Uncharacterized protein</fullName>
    </submittedName>
</protein>
<dbReference type="RefSeq" id="WP_000428009.1">
    <property type="nucleotide sequence ID" value="NZ_CP009336.1"/>
</dbReference>
<gene>
    <name evidence="1" type="ORF">BF38_5445</name>
</gene>
<dbReference type="Proteomes" id="UP000031876">
    <property type="component" value="Plasmid 1"/>
</dbReference>